<dbReference type="InterPro" id="IPR051692">
    <property type="entry name" value="OMP-like"/>
</dbReference>
<keyword evidence="3" id="KW-0472">Membrane</keyword>
<dbReference type="Gene3D" id="2.40.160.20">
    <property type="match status" value="1"/>
</dbReference>
<feature type="domain" description="Outer membrane protein beta-barrel" evidence="6">
    <location>
        <begin position="21"/>
        <end position="289"/>
    </location>
</feature>
<accession>A0ABW2YLP9</accession>
<dbReference type="Pfam" id="PF13505">
    <property type="entry name" value="OMP_b-brl"/>
    <property type="match status" value="1"/>
</dbReference>
<comment type="caution">
    <text evidence="7">The sequence shown here is derived from an EMBL/GenBank/DDBJ whole genome shotgun (WGS) entry which is preliminary data.</text>
</comment>
<organism evidence="7 8">
    <name type="scientific">Lysobacter koreensis</name>
    <dbReference type="NCBI Taxonomy" id="266122"/>
    <lineage>
        <taxon>Bacteria</taxon>
        <taxon>Pseudomonadati</taxon>
        <taxon>Pseudomonadota</taxon>
        <taxon>Gammaproteobacteria</taxon>
        <taxon>Lysobacterales</taxon>
        <taxon>Lysobacteraceae</taxon>
        <taxon>Lysobacter</taxon>
    </lineage>
</organism>
<evidence type="ECO:0000256" key="2">
    <source>
        <dbReference type="ARBA" id="ARBA00022729"/>
    </source>
</evidence>
<evidence type="ECO:0000256" key="4">
    <source>
        <dbReference type="SAM" id="MobiDB-lite"/>
    </source>
</evidence>
<evidence type="ECO:0000313" key="7">
    <source>
        <dbReference type="EMBL" id="MFD0738944.1"/>
    </source>
</evidence>
<reference evidence="8" key="1">
    <citation type="journal article" date="2019" name="Int. J. Syst. Evol. Microbiol.">
        <title>The Global Catalogue of Microorganisms (GCM) 10K type strain sequencing project: providing services to taxonomists for standard genome sequencing and annotation.</title>
        <authorList>
            <consortium name="The Broad Institute Genomics Platform"/>
            <consortium name="The Broad Institute Genome Sequencing Center for Infectious Disease"/>
            <person name="Wu L."/>
            <person name="Ma J."/>
        </authorList>
    </citation>
    <scope>NUCLEOTIDE SEQUENCE [LARGE SCALE GENOMIC DNA]</scope>
    <source>
        <strain evidence="8">CCUG 55491</strain>
    </source>
</reference>
<feature type="region of interest" description="Disordered" evidence="4">
    <location>
        <begin position="248"/>
        <end position="272"/>
    </location>
</feature>
<proteinExistence type="predicted"/>
<dbReference type="EMBL" id="JBHTIH010000003">
    <property type="protein sequence ID" value="MFD0738944.1"/>
    <property type="molecule type" value="Genomic_DNA"/>
</dbReference>
<protein>
    <submittedName>
        <fullName evidence="7">Outer membrane protein</fullName>
    </submittedName>
</protein>
<comment type="subcellular location">
    <subcellularLocation>
        <location evidence="1">Membrane</location>
    </subcellularLocation>
</comment>
<feature type="signal peptide" evidence="5">
    <location>
        <begin position="1"/>
        <end position="33"/>
    </location>
</feature>
<evidence type="ECO:0000259" key="6">
    <source>
        <dbReference type="Pfam" id="PF13505"/>
    </source>
</evidence>
<evidence type="ECO:0000313" key="8">
    <source>
        <dbReference type="Proteomes" id="UP001597090"/>
    </source>
</evidence>
<dbReference type="Proteomes" id="UP001597090">
    <property type="component" value="Unassembled WGS sequence"/>
</dbReference>
<feature type="chain" id="PRO_5045575437" evidence="5">
    <location>
        <begin position="34"/>
        <end position="289"/>
    </location>
</feature>
<dbReference type="PANTHER" id="PTHR34001">
    <property type="entry name" value="BLL7405 PROTEIN"/>
    <property type="match status" value="1"/>
</dbReference>
<sequence>MKSPRIDLPRPRALPPASLCAALLAIIATPALAQSAGDWSGGYVGGYAGGVMEPDDGNDRIAFDTNLDGNFDDTVRTGTGADAFSPGSCNGVARAPTPAGGCAENSGGAEFGLRVGYDWQVDNWVFGVVGEYGVNDARDAVTSFSTTPARYTMLRKVDGIAAMRGRVGWAFGDGGNNLLYATGGYAQAQIENFFSTSNTANSFTANGDSDASGAQFGLGYERRIGEFLAVGIEYLATRLDDDEARVRVGPGSAPPTNPFIRSNPNGTDFRRSDEDFDLDSVRLTAVYRF</sequence>
<evidence type="ECO:0000256" key="5">
    <source>
        <dbReference type="SAM" id="SignalP"/>
    </source>
</evidence>
<evidence type="ECO:0000256" key="3">
    <source>
        <dbReference type="ARBA" id="ARBA00023136"/>
    </source>
</evidence>
<evidence type="ECO:0000256" key="1">
    <source>
        <dbReference type="ARBA" id="ARBA00004370"/>
    </source>
</evidence>
<dbReference type="InterPro" id="IPR027385">
    <property type="entry name" value="Beta-barrel_OMP"/>
</dbReference>
<gene>
    <name evidence="7" type="ORF">ACFQZQ_06580</name>
</gene>
<dbReference type="SUPFAM" id="SSF103515">
    <property type="entry name" value="Autotransporter"/>
    <property type="match status" value="1"/>
</dbReference>
<keyword evidence="2 5" id="KW-0732">Signal</keyword>
<keyword evidence="8" id="KW-1185">Reference proteome</keyword>
<name>A0ABW2YLP9_9GAMM</name>
<dbReference type="PANTHER" id="PTHR34001:SF3">
    <property type="entry name" value="BLL7405 PROTEIN"/>
    <property type="match status" value="1"/>
</dbReference>
<dbReference type="InterPro" id="IPR036709">
    <property type="entry name" value="Autotransporte_beta_dom_sf"/>
</dbReference>